<dbReference type="Pfam" id="PF13692">
    <property type="entry name" value="Glyco_trans_1_4"/>
    <property type="match status" value="1"/>
</dbReference>
<sequence>MRTLVIIGYVWPEPRSSAAGYHMLSFIELFLEQKWHVTFASPAALSEHRADLTAMGVKEVSIELNSASFDDWILQQNPDIVLFDRFMMEEQFGWRVEQQCPSAIRILDTEDLHSLRDARHQWVKQQLKHGTLDLTPLSSQKDLYERMSETDLSQREIASIYRCDLTLMISDFEIQLLTQAFTVPDNLLIHCPFMLPSLSTNQTGRLPAFSERQHFISIGNFRHAPNWDAVLWLKQQIWPLIRKQLPDAELHVYGAYPPPKATALDNAREGFIVEGWADDAHSVMQHARVLLAPLRFGAGIKGKLVDAMRNGTPSITTSIGVEGMRGKSQHWGGVCTDNAETFATEAINLYTQEPLWMASQASGYTLLTERYNKQDIQPRLLQRILPLLEPEQLKVHRRRNFTGLMLRHHHQKSTKYMAQWIEAKNKSSPHKS</sequence>
<name>A0A5P1REV5_9GAMM</name>
<dbReference type="SUPFAM" id="SSF53756">
    <property type="entry name" value="UDP-Glycosyltransferase/glycogen phosphorylase"/>
    <property type="match status" value="1"/>
</dbReference>
<dbReference type="GO" id="GO:0016740">
    <property type="term" value="F:transferase activity"/>
    <property type="evidence" value="ECO:0007669"/>
    <property type="project" value="UniProtKB-KW"/>
</dbReference>
<dbReference type="KEGG" id="ncu:F0U83_14320"/>
<dbReference type="RefSeq" id="WP_138987916.1">
    <property type="nucleotide sequence ID" value="NZ_CP043869.1"/>
</dbReference>
<evidence type="ECO:0000313" key="2">
    <source>
        <dbReference type="Proteomes" id="UP000324760"/>
    </source>
</evidence>
<protein>
    <submittedName>
        <fullName evidence="1">Glycosyltransferase</fullName>
    </submittedName>
</protein>
<dbReference type="Gene3D" id="3.40.50.2000">
    <property type="entry name" value="Glycogen Phosphorylase B"/>
    <property type="match status" value="1"/>
</dbReference>
<reference evidence="1 2" key="1">
    <citation type="journal article" date="2019" name="Biochem. Eng. J.">
        <title>Metabolic engineering of the marine bacteria Neptunomonas concharum for the production of acetoin and meso-2,3-butanediol from acetate.</title>
        <authorList>
            <person name="Li W."/>
            <person name="Pu N."/>
            <person name="Liu C.-X."/>
            <person name="Yuan Q.-P."/>
            <person name="Li Z.-J."/>
        </authorList>
    </citation>
    <scope>NUCLEOTIDE SEQUENCE [LARGE SCALE GENOMIC DNA]</scope>
    <source>
        <strain evidence="1 2">JCM17730</strain>
    </source>
</reference>
<dbReference type="Proteomes" id="UP000324760">
    <property type="component" value="Chromosome"/>
</dbReference>
<proteinExistence type="predicted"/>
<dbReference type="OrthoDB" id="9807209at2"/>
<keyword evidence="1" id="KW-0808">Transferase</keyword>
<evidence type="ECO:0000313" key="1">
    <source>
        <dbReference type="EMBL" id="QEQ97801.1"/>
    </source>
</evidence>
<dbReference type="EMBL" id="CP043869">
    <property type="protein sequence ID" value="QEQ97801.1"/>
    <property type="molecule type" value="Genomic_DNA"/>
</dbReference>
<accession>A0A5P1REV5</accession>
<organism evidence="1 2">
    <name type="scientific">Neptunomonas concharum</name>
    <dbReference type="NCBI Taxonomy" id="1031538"/>
    <lineage>
        <taxon>Bacteria</taxon>
        <taxon>Pseudomonadati</taxon>
        <taxon>Pseudomonadota</taxon>
        <taxon>Gammaproteobacteria</taxon>
        <taxon>Oceanospirillales</taxon>
        <taxon>Oceanospirillaceae</taxon>
        <taxon>Neptunomonas</taxon>
    </lineage>
</organism>
<dbReference type="AlphaFoldDB" id="A0A5P1REV5"/>
<keyword evidence="2" id="KW-1185">Reference proteome</keyword>
<gene>
    <name evidence="1" type="ORF">F0U83_14320</name>
</gene>